<gene>
    <name evidence="7" type="ORF">Adu01nite_37530</name>
</gene>
<evidence type="ECO:0000313" key="7">
    <source>
        <dbReference type="EMBL" id="GIE02403.1"/>
    </source>
</evidence>
<sequence>MTARPPAAQTAFGPMVIAACEQILPADQRLFDDPDAVRLLPPSQRLIVGACRWKPVYQLLVRATDGKAQGLWASMLCRKRYADDKVRDALHDGIKQFVFLGAGLDTRPARLVAPTGARSFETDLQANIAYKRRRLIETYGRLPANTTLTAVNLETDDLTAALTAGGFDWNEPAMFVWEAVTQYLTEDAVRKTLACLTPATSGSRLIFTYIRRDFLDGTEDYGAAPARREFVIKRHVWHFGLLPDETPALLRDYGWTEHEQVGPTEYADRYLSPLGRDLTVSQIERFVYADRSTDEAHT</sequence>
<dbReference type="PROSITE" id="PS51257">
    <property type="entry name" value="PROKAR_LIPOPROTEIN"/>
    <property type="match status" value="1"/>
</dbReference>
<proteinExistence type="inferred from homology"/>
<keyword evidence="8" id="KW-1185">Reference proteome</keyword>
<reference evidence="7 8" key="1">
    <citation type="submission" date="2021-01" db="EMBL/GenBank/DDBJ databases">
        <title>Whole genome shotgun sequence of Actinoplanes durhamensis NBRC 14914.</title>
        <authorList>
            <person name="Komaki H."/>
            <person name="Tamura T."/>
        </authorList>
    </citation>
    <scope>NUCLEOTIDE SEQUENCE [LARGE SCALE GENOMIC DNA]</scope>
    <source>
        <strain evidence="7 8">NBRC 14914</strain>
    </source>
</reference>
<dbReference type="SUPFAM" id="SSF53335">
    <property type="entry name" value="S-adenosyl-L-methionine-dependent methyltransferases"/>
    <property type="match status" value="1"/>
</dbReference>
<name>A0ABQ3YXV4_9ACTN</name>
<organism evidence="7 8">
    <name type="scientific">Paractinoplanes durhamensis</name>
    <dbReference type="NCBI Taxonomy" id="113563"/>
    <lineage>
        <taxon>Bacteria</taxon>
        <taxon>Bacillati</taxon>
        <taxon>Actinomycetota</taxon>
        <taxon>Actinomycetes</taxon>
        <taxon>Micromonosporales</taxon>
        <taxon>Micromonosporaceae</taxon>
        <taxon>Paractinoplanes</taxon>
    </lineage>
</organism>
<dbReference type="Proteomes" id="UP000637628">
    <property type="component" value="Unassembled WGS sequence"/>
</dbReference>
<dbReference type="EMBL" id="BOML01000031">
    <property type="protein sequence ID" value="GIE02403.1"/>
    <property type="molecule type" value="Genomic_DNA"/>
</dbReference>
<evidence type="ECO:0000256" key="3">
    <source>
        <dbReference type="ARBA" id="ARBA00022603"/>
    </source>
</evidence>
<accession>A0ABQ3YXV4</accession>
<dbReference type="InterPro" id="IPR029063">
    <property type="entry name" value="SAM-dependent_MTases_sf"/>
</dbReference>
<evidence type="ECO:0000256" key="5">
    <source>
        <dbReference type="ARBA" id="ARBA00022691"/>
    </source>
</evidence>
<dbReference type="Gene3D" id="3.40.50.150">
    <property type="entry name" value="Vaccinia Virus protein VP39"/>
    <property type="match status" value="1"/>
</dbReference>
<comment type="similarity">
    <text evidence="2 6">Belongs to the UPF0677 family.</text>
</comment>
<dbReference type="NCBIfam" id="TIGR00027">
    <property type="entry name" value="mthyl_TIGR00027"/>
    <property type="match status" value="1"/>
</dbReference>
<evidence type="ECO:0000256" key="2">
    <source>
        <dbReference type="ARBA" id="ARBA00008138"/>
    </source>
</evidence>
<dbReference type="GO" id="GO:0032259">
    <property type="term" value="P:methylation"/>
    <property type="evidence" value="ECO:0007669"/>
    <property type="project" value="UniProtKB-KW"/>
</dbReference>
<evidence type="ECO:0000256" key="4">
    <source>
        <dbReference type="ARBA" id="ARBA00022679"/>
    </source>
</evidence>
<dbReference type="InterPro" id="IPR007213">
    <property type="entry name" value="Ppm1/Ppm2/Tcmp"/>
</dbReference>
<comment type="function">
    <text evidence="1 6">Exhibits S-adenosyl-L-methionine-dependent methyltransferase activity.</text>
</comment>
<dbReference type="EC" id="2.1.1.-" evidence="6"/>
<keyword evidence="5 6" id="KW-0949">S-adenosyl-L-methionine</keyword>
<protein>
    <recommendedName>
        <fullName evidence="6">S-adenosyl-L-methionine-dependent methyltransferase</fullName>
        <ecNumber evidence="6">2.1.1.-</ecNumber>
    </recommendedName>
</protein>
<evidence type="ECO:0000313" key="8">
    <source>
        <dbReference type="Proteomes" id="UP000637628"/>
    </source>
</evidence>
<evidence type="ECO:0000256" key="6">
    <source>
        <dbReference type="RuleBase" id="RU362030"/>
    </source>
</evidence>
<dbReference type="Pfam" id="PF04072">
    <property type="entry name" value="LCM"/>
    <property type="match status" value="1"/>
</dbReference>
<dbReference type="RefSeq" id="WP_203728146.1">
    <property type="nucleotide sequence ID" value="NZ_BAAATX010000001.1"/>
</dbReference>
<comment type="caution">
    <text evidence="7">The sequence shown here is derived from an EMBL/GenBank/DDBJ whole genome shotgun (WGS) entry which is preliminary data.</text>
</comment>
<dbReference type="InterPro" id="IPR011610">
    <property type="entry name" value="SAM_mthyl_Trfase_ML2640-like"/>
</dbReference>
<evidence type="ECO:0000256" key="1">
    <source>
        <dbReference type="ARBA" id="ARBA00003907"/>
    </source>
</evidence>
<dbReference type="GO" id="GO:0008168">
    <property type="term" value="F:methyltransferase activity"/>
    <property type="evidence" value="ECO:0007669"/>
    <property type="project" value="UniProtKB-KW"/>
</dbReference>
<keyword evidence="4" id="KW-0808">Transferase</keyword>
<dbReference type="PANTHER" id="PTHR43619:SF2">
    <property type="entry name" value="S-ADENOSYL-L-METHIONINE-DEPENDENT METHYLTRANSFERASES SUPERFAMILY PROTEIN"/>
    <property type="match status" value="1"/>
</dbReference>
<dbReference type="PANTHER" id="PTHR43619">
    <property type="entry name" value="S-ADENOSYL-L-METHIONINE-DEPENDENT METHYLTRANSFERASE YKTD-RELATED"/>
    <property type="match status" value="1"/>
</dbReference>
<keyword evidence="3 6" id="KW-0489">Methyltransferase</keyword>